<evidence type="ECO:0000313" key="2">
    <source>
        <dbReference type="EMBL" id="RMB99619.1"/>
    </source>
</evidence>
<dbReference type="Proteomes" id="UP000269221">
    <property type="component" value="Unassembled WGS sequence"/>
</dbReference>
<sequence length="159" mass="17131">MGQRGIEKKRNSQAGGHAHRAYIRGAGPCAAQSQESTSLSRKQLPGHHSAFKERSDTEQDKANPDSQAPSPLPGWPADQALSGQWLRTGGGSGLPLSHTEEEGPLAKTENNMDPELSQRGDVTGQEITVEEIDPKQEEETIQEDSPCEAVRHKSGISGR</sequence>
<name>A0A3M0JLN8_HIRRU</name>
<dbReference type="EMBL" id="QRBI01000148">
    <property type="protein sequence ID" value="RMB99619.1"/>
    <property type="molecule type" value="Genomic_DNA"/>
</dbReference>
<keyword evidence="3" id="KW-1185">Reference proteome</keyword>
<comment type="caution">
    <text evidence="2">The sequence shown here is derived from an EMBL/GenBank/DDBJ whole genome shotgun (WGS) entry which is preliminary data.</text>
</comment>
<feature type="region of interest" description="Disordered" evidence="1">
    <location>
        <begin position="1"/>
        <end position="159"/>
    </location>
</feature>
<protein>
    <submittedName>
        <fullName evidence="2">Uncharacterized protein</fullName>
    </submittedName>
</protein>
<dbReference type="AlphaFoldDB" id="A0A3M0JLN8"/>
<feature type="compositionally biased region" description="Polar residues" evidence="1">
    <location>
        <begin position="31"/>
        <end position="41"/>
    </location>
</feature>
<feature type="compositionally biased region" description="Basic and acidic residues" evidence="1">
    <location>
        <begin position="50"/>
        <end position="63"/>
    </location>
</feature>
<proteinExistence type="predicted"/>
<accession>A0A3M0JLN8</accession>
<evidence type="ECO:0000313" key="3">
    <source>
        <dbReference type="Proteomes" id="UP000269221"/>
    </source>
</evidence>
<gene>
    <name evidence="2" type="ORF">DUI87_23872</name>
</gene>
<reference evidence="2 3" key="1">
    <citation type="submission" date="2018-07" db="EMBL/GenBank/DDBJ databases">
        <title>A high quality draft genome assembly of the barn swallow (H. rustica rustica).</title>
        <authorList>
            <person name="Formenti G."/>
            <person name="Chiara M."/>
            <person name="Poveda L."/>
            <person name="Francoijs K.-J."/>
            <person name="Bonisoli-Alquati A."/>
            <person name="Canova L."/>
            <person name="Gianfranceschi L."/>
            <person name="Horner D.S."/>
            <person name="Saino N."/>
        </authorList>
    </citation>
    <scope>NUCLEOTIDE SEQUENCE [LARGE SCALE GENOMIC DNA]</scope>
    <source>
        <strain evidence="2">Chelidonia</strain>
        <tissue evidence="2">Blood</tissue>
    </source>
</reference>
<feature type="compositionally biased region" description="Basic and acidic residues" evidence="1">
    <location>
        <begin position="1"/>
        <end position="10"/>
    </location>
</feature>
<evidence type="ECO:0000256" key="1">
    <source>
        <dbReference type="SAM" id="MobiDB-lite"/>
    </source>
</evidence>
<organism evidence="2 3">
    <name type="scientific">Hirundo rustica rustica</name>
    <dbReference type="NCBI Taxonomy" id="333673"/>
    <lineage>
        <taxon>Eukaryota</taxon>
        <taxon>Metazoa</taxon>
        <taxon>Chordata</taxon>
        <taxon>Craniata</taxon>
        <taxon>Vertebrata</taxon>
        <taxon>Euteleostomi</taxon>
        <taxon>Archelosauria</taxon>
        <taxon>Archosauria</taxon>
        <taxon>Dinosauria</taxon>
        <taxon>Saurischia</taxon>
        <taxon>Theropoda</taxon>
        <taxon>Coelurosauria</taxon>
        <taxon>Aves</taxon>
        <taxon>Neognathae</taxon>
        <taxon>Neoaves</taxon>
        <taxon>Telluraves</taxon>
        <taxon>Australaves</taxon>
        <taxon>Passeriformes</taxon>
        <taxon>Sylvioidea</taxon>
        <taxon>Hirundinidae</taxon>
        <taxon>Hirundo</taxon>
    </lineage>
</organism>